<reference evidence="1 2" key="1">
    <citation type="journal article" date="2021" name="Elife">
        <title>Chloroplast acquisition without the gene transfer in kleptoplastic sea slugs, Plakobranchus ocellatus.</title>
        <authorList>
            <person name="Maeda T."/>
            <person name="Takahashi S."/>
            <person name="Yoshida T."/>
            <person name="Shimamura S."/>
            <person name="Takaki Y."/>
            <person name="Nagai Y."/>
            <person name="Toyoda A."/>
            <person name="Suzuki Y."/>
            <person name="Arimoto A."/>
            <person name="Ishii H."/>
            <person name="Satoh N."/>
            <person name="Nishiyama T."/>
            <person name="Hasebe M."/>
            <person name="Maruyama T."/>
            <person name="Minagawa J."/>
            <person name="Obokata J."/>
            <person name="Shigenobu S."/>
        </authorList>
    </citation>
    <scope>NUCLEOTIDE SEQUENCE [LARGE SCALE GENOMIC DNA]</scope>
</reference>
<dbReference type="Proteomes" id="UP000735302">
    <property type="component" value="Unassembled WGS sequence"/>
</dbReference>
<dbReference type="EMBL" id="BLXT01006838">
    <property type="protein sequence ID" value="GFO33874.1"/>
    <property type="molecule type" value="Genomic_DNA"/>
</dbReference>
<organism evidence="1 2">
    <name type="scientific">Plakobranchus ocellatus</name>
    <dbReference type="NCBI Taxonomy" id="259542"/>
    <lineage>
        <taxon>Eukaryota</taxon>
        <taxon>Metazoa</taxon>
        <taxon>Spiralia</taxon>
        <taxon>Lophotrochozoa</taxon>
        <taxon>Mollusca</taxon>
        <taxon>Gastropoda</taxon>
        <taxon>Heterobranchia</taxon>
        <taxon>Euthyneura</taxon>
        <taxon>Panpulmonata</taxon>
        <taxon>Sacoglossa</taxon>
        <taxon>Placobranchoidea</taxon>
        <taxon>Plakobranchidae</taxon>
        <taxon>Plakobranchus</taxon>
    </lineage>
</organism>
<accession>A0AAV4CPS4</accession>
<gene>
    <name evidence="1" type="ORF">PoB_006037900</name>
</gene>
<proteinExistence type="predicted"/>
<dbReference type="AlphaFoldDB" id="A0AAV4CPS4"/>
<evidence type="ECO:0000313" key="2">
    <source>
        <dbReference type="Proteomes" id="UP000735302"/>
    </source>
</evidence>
<sequence>MLISSFKALFKPGRPWRGLESATEGSLQISGRTHKPLCTDAPVAKCNHGDYKNIGKCHTDIYINHGYDNFSRLADLSSRLYTRIALPVKDFSLIHAHRTDIKPPYSLRVTIRSLTQPRLSFSRWEGRSGRSEGQ</sequence>
<protein>
    <submittedName>
        <fullName evidence="1">Uncharacterized protein</fullName>
    </submittedName>
</protein>
<name>A0AAV4CPS4_9GAST</name>
<keyword evidence="2" id="KW-1185">Reference proteome</keyword>
<evidence type="ECO:0000313" key="1">
    <source>
        <dbReference type="EMBL" id="GFO33874.1"/>
    </source>
</evidence>
<comment type="caution">
    <text evidence="1">The sequence shown here is derived from an EMBL/GenBank/DDBJ whole genome shotgun (WGS) entry which is preliminary data.</text>
</comment>